<accession>J3NCU1</accession>
<evidence type="ECO:0000313" key="3">
    <source>
        <dbReference type="Proteomes" id="UP000006038"/>
    </source>
</evidence>
<dbReference type="HOGENOM" id="CLU_1130561_0_0_1"/>
<reference evidence="2" key="2">
    <citation type="submission" date="2013-04" db="UniProtKB">
        <authorList>
            <consortium name="EnsemblPlants"/>
        </authorList>
    </citation>
    <scope>IDENTIFICATION</scope>
</reference>
<evidence type="ECO:0000313" key="2">
    <source>
        <dbReference type="EnsemblPlants" id="OB12G17990.1"/>
    </source>
</evidence>
<evidence type="ECO:0000259" key="1">
    <source>
        <dbReference type="Pfam" id="PF13952"/>
    </source>
</evidence>
<dbReference type="AlphaFoldDB" id="J3NCU1"/>
<dbReference type="PANTHER" id="PTHR48258:SF15">
    <property type="entry name" value="OS02G0543900 PROTEIN"/>
    <property type="match status" value="1"/>
</dbReference>
<dbReference type="EnsemblPlants" id="OB12G17990.1">
    <property type="protein sequence ID" value="OB12G17990.1"/>
    <property type="gene ID" value="OB12G17990"/>
</dbReference>
<dbReference type="InterPro" id="IPR025312">
    <property type="entry name" value="DUF4216"/>
</dbReference>
<name>J3NCU1_ORYBR</name>
<dbReference type="Pfam" id="PF13952">
    <property type="entry name" value="DUF4216"/>
    <property type="match status" value="1"/>
</dbReference>
<proteinExistence type="predicted"/>
<dbReference type="Proteomes" id="UP000006038">
    <property type="component" value="Chromosome 12"/>
</dbReference>
<organism evidence="2">
    <name type="scientific">Oryza brachyantha</name>
    <name type="common">malo sina</name>
    <dbReference type="NCBI Taxonomy" id="4533"/>
    <lineage>
        <taxon>Eukaryota</taxon>
        <taxon>Viridiplantae</taxon>
        <taxon>Streptophyta</taxon>
        <taxon>Embryophyta</taxon>
        <taxon>Tracheophyta</taxon>
        <taxon>Spermatophyta</taxon>
        <taxon>Magnoliopsida</taxon>
        <taxon>Liliopsida</taxon>
        <taxon>Poales</taxon>
        <taxon>Poaceae</taxon>
        <taxon>BOP clade</taxon>
        <taxon>Oryzoideae</taxon>
        <taxon>Oryzeae</taxon>
        <taxon>Oryzinae</taxon>
        <taxon>Oryza</taxon>
    </lineage>
</organism>
<reference evidence="2" key="1">
    <citation type="journal article" date="2013" name="Nat. Commun.">
        <title>Whole-genome sequencing of Oryza brachyantha reveals mechanisms underlying Oryza genome evolution.</title>
        <authorList>
            <person name="Chen J."/>
            <person name="Huang Q."/>
            <person name="Gao D."/>
            <person name="Wang J."/>
            <person name="Lang Y."/>
            <person name="Liu T."/>
            <person name="Li B."/>
            <person name="Bai Z."/>
            <person name="Luis Goicoechea J."/>
            <person name="Liang C."/>
            <person name="Chen C."/>
            <person name="Zhang W."/>
            <person name="Sun S."/>
            <person name="Liao Y."/>
            <person name="Zhang X."/>
            <person name="Yang L."/>
            <person name="Song C."/>
            <person name="Wang M."/>
            <person name="Shi J."/>
            <person name="Liu G."/>
            <person name="Liu J."/>
            <person name="Zhou H."/>
            <person name="Zhou W."/>
            <person name="Yu Q."/>
            <person name="An N."/>
            <person name="Chen Y."/>
            <person name="Cai Q."/>
            <person name="Wang B."/>
            <person name="Liu B."/>
            <person name="Min J."/>
            <person name="Huang Y."/>
            <person name="Wu H."/>
            <person name="Li Z."/>
            <person name="Zhang Y."/>
            <person name="Yin Y."/>
            <person name="Song W."/>
            <person name="Jiang J."/>
            <person name="Jackson S.A."/>
            <person name="Wing R.A."/>
            <person name="Wang J."/>
            <person name="Chen M."/>
        </authorList>
    </citation>
    <scope>NUCLEOTIDE SEQUENCE [LARGE SCALE GENOMIC DNA]</scope>
    <source>
        <strain evidence="2">cv. IRGC 101232</strain>
    </source>
</reference>
<dbReference type="STRING" id="4533.J3NCU1"/>
<dbReference type="PANTHER" id="PTHR48258">
    <property type="entry name" value="DUF4218 DOMAIN-CONTAINING PROTEIN-RELATED"/>
    <property type="match status" value="1"/>
</dbReference>
<protein>
    <recommendedName>
        <fullName evidence="1">DUF4216 domain-containing protein</fullName>
    </recommendedName>
</protein>
<sequence length="246" mass="28030">MVENKVYYGVLTEILELDYKHKGNIVLFKCEWVDNRVLNKWVKVDKLGIIDVNFRHLFNTGTKLSDEPFILASQAIQVYYVPDPADNGWSAVIQTNPRDFYDMAKVQTENSECENEYVDQCPDLGGSIYITTDPTDVPPFRSDIDGIFVNTNEKRKKSMASGGGNVNNTARNKYEQERAEKIKTNNIALQAVIEKSRELTNLTKGNLGSTSTHQQRKRKVGHSNMLIAKSQCSTHQQFNKFLIFIL</sequence>
<dbReference type="Gramene" id="OB12G17990.1">
    <property type="protein sequence ID" value="OB12G17990.1"/>
    <property type="gene ID" value="OB12G17990"/>
</dbReference>
<keyword evidence="3" id="KW-1185">Reference proteome</keyword>
<dbReference type="OMA" id="HVQCPDF"/>
<feature type="domain" description="DUF4216" evidence="1">
    <location>
        <begin position="15"/>
        <end position="92"/>
    </location>
</feature>